<dbReference type="InterPro" id="IPR017592">
    <property type="entry name" value="Pilus_assmbl_Flp-typ_CpaB"/>
</dbReference>
<feature type="domain" description="SAF" evidence="1">
    <location>
        <begin position="47"/>
        <end position="107"/>
    </location>
</feature>
<protein>
    <submittedName>
        <fullName evidence="2">Flp pilus assembly protein CpaB</fullName>
    </submittedName>
</protein>
<dbReference type="Pfam" id="PF16976">
    <property type="entry name" value="RcpC"/>
    <property type="match status" value="1"/>
</dbReference>
<evidence type="ECO:0000313" key="2">
    <source>
        <dbReference type="EMBL" id="PEH38680.1"/>
    </source>
</evidence>
<sequence>MANNLTKILAVALIAIALLLGIFAWVLGRKPAPVVNNAQQATPAKLFPVVVAAHPLKGGQPIPADGLKVQQAAALPEGAFADPVQIVGRVPIADVPEQAAVLESSLSSGVADQIAPGERAIAVKVDETNAVGNKVRPGNFVDVFLNLKKDSAAGTTLAGNGGSEVPKTQAKLLLSRIRVIAFGDATTARDSSGGALNGVRTAVLAVPAAQVDALTLGEASGSLTLALRNPRDEEVATQTVAMQVGADKDAMTRAAQGLSLSELSRGTADATPAPRKAAPARVVVRHSDGGNIEVIRGGRAESVAY</sequence>
<dbReference type="RefSeq" id="WP_096749080.1">
    <property type="nucleotide sequence ID" value="NZ_CADEPO010000005.1"/>
</dbReference>
<dbReference type="SMART" id="SM00858">
    <property type="entry name" value="SAF"/>
    <property type="match status" value="1"/>
</dbReference>
<reference evidence="3" key="1">
    <citation type="submission" date="2017-09" db="EMBL/GenBank/DDBJ databases">
        <title>FDA dAtabase for Regulatory Grade micrObial Sequences (FDA-ARGOS): Supporting development and validation of Infectious Disease Dx tests.</title>
        <authorList>
            <person name="Minogue T."/>
            <person name="Wolcott M."/>
            <person name="Wasieloski L."/>
            <person name="Aguilar W."/>
            <person name="Moore D."/>
            <person name="Tallon L."/>
            <person name="Sadzewicz L."/>
            <person name="Ott S."/>
            <person name="Zhao X."/>
            <person name="Nagaraj S."/>
            <person name="Vavikolanu K."/>
            <person name="Aluvathingal J."/>
            <person name="Nadendla S."/>
            <person name="Sichtig H."/>
        </authorList>
    </citation>
    <scope>NUCLEOTIDE SEQUENCE [LARGE SCALE GENOMIC DNA]</scope>
    <source>
        <strain evidence="3">FDAARGOS_390</strain>
    </source>
</reference>
<accession>A0A2A7S631</accession>
<name>A0A2A7S631_BURGA</name>
<dbReference type="NCBIfam" id="TIGR03177">
    <property type="entry name" value="pilus_cpaB"/>
    <property type="match status" value="1"/>
</dbReference>
<dbReference type="InterPro" id="IPR031571">
    <property type="entry name" value="RcpC_dom"/>
</dbReference>
<dbReference type="EMBL" id="PDDY01000004">
    <property type="protein sequence ID" value="PEH38680.1"/>
    <property type="molecule type" value="Genomic_DNA"/>
</dbReference>
<evidence type="ECO:0000259" key="1">
    <source>
        <dbReference type="SMART" id="SM00858"/>
    </source>
</evidence>
<proteinExistence type="predicted"/>
<comment type="caution">
    <text evidence="2">The sequence shown here is derived from an EMBL/GenBank/DDBJ whole genome shotgun (WGS) entry which is preliminary data.</text>
</comment>
<dbReference type="Pfam" id="PF08666">
    <property type="entry name" value="SAF"/>
    <property type="match status" value="1"/>
</dbReference>
<dbReference type="Proteomes" id="UP000220629">
    <property type="component" value="Unassembled WGS sequence"/>
</dbReference>
<dbReference type="AlphaFoldDB" id="A0A2A7S631"/>
<organism evidence="2 3">
    <name type="scientific">Burkholderia gladioli</name>
    <name type="common">Pseudomonas marginata</name>
    <name type="synonym">Phytomonas marginata</name>
    <dbReference type="NCBI Taxonomy" id="28095"/>
    <lineage>
        <taxon>Bacteria</taxon>
        <taxon>Pseudomonadati</taxon>
        <taxon>Pseudomonadota</taxon>
        <taxon>Betaproteobacteria</taxon>
        <taxon>Burkholderiales</taxon>
        <taxon>Burkholderiaceae</taxon>
        <taxon>Burkholderia</taxon>
    </lineage>
</organism>
<dbReference type="InterPro" id="IPR013974">
    <property type="entry name" value="SAF"/>
</dbReference>
<gene>
    <name evidence="2" type="primary">cpaB</name>
    <name evidence="2" type="ORF">CRM94_30495</name>
</gene>
<dbReference type="GeneID" id="66457554"/>
<evidence type="ECO:0000313" key="3">
    <source>
        <dbReference type="Proteomes" id="UP000220629"/>
    </source>
</evidence>
<dbReference type="CDD" id="cd11614">
    <property type="entry name" value="SAF_CpaB_FlgA_like"/>
    <property type="match status" value="1"/>
</dbReference>